<feature type="compositionally biased region" description="Gly residues" evidence="2">
    <location>
        <begin position="4570"/>
        <end position="4588"/>
    </location>
</feature>
<feature type="compositionally biased region" description="Low complexity" evidence="2">
    <location>
        <begin position="3843"/>
        <end position="3856"/>
    </location>
</feature>
<comment type="caution">
    <text evidence="4">The sequence shown here is derived from an EMBL/GenBank/DDBJ whole genome shotgun (WGS) entry which is preliminary data.</text>
</comment>
<dbReference type="SUPFAM" id="SSF51126">
    <property type="entry name" value="Pectin lyase-like"/>
    <property type="match status" value="7"/>
</dbReference>
<feature type="compositionally biased region" description="Low complexity" evidence="2">
    <location>
        <begin position="4377"/>
        <end position="4426"/>
    </location>
</feature>
<feature type="region of interest" description="Disordered" evidence="2">
    <location>
        <begin position="4143"/>
        <end position="4181"/>
    </location>
</feature>
<feature type="compositionally biased region" description="Low complexity" evidence="2">
    <location>
        <begin position="4608"/>
        <end position="4656"/>
    </location>
</feature>
<feature type="region of interest" description="Disordered" evidence="2">
    <location>
        <begin position="4377"/>
        <end position="4517"/>
    </location>
</feature>
<dbReference type="Gene3D" id="2.60.40.10">
    <property type="entry name" value="Immunoglobulins"/>
    <property type="match status" value="6"/>
</dbReference>
<feature type="compositionally biased region" description="Gly residues" evidence="2">
    <location>
        <begin position="4427"/>
        <end position="4450"/>
    </location>
</feature>
<dbReference type="PROSITE" id="PS50268">
    <property type="entry name" value="CADHERIN_2"/>
    <property type="match status" value="1"/>
</dbReference>
<dbReference type="InterPro" id="IPR025592">
    <property type="entry name" value="DUF4347"/>
</dbReference>
<dbReference type="CDD" id="cd11304">
    <property type="entry name" value="Cadherin_repeat"/>
    <property type="match status" value="1"/>
</dbReference>
<dbReference type="Pfam" id="PF14252">
    <property type="entry name" value="DUF4347"/>
    <property type="match status" value="1"/>
</dbReference>
<feature type="region of interest" description="Disordered" evidence="2">
    <location>
        <begin position="4040"/>
        <end position="4076"/>
    </location>
</feature>
<evidence type="ECO:0000256" key="2">
    <source>
        <dbReference type="SAM" id="MobiDB-lite"/>
    </source>
</evidence>
<dbReference type="Pfam" id="PF12951">
    <property type="entry name" value="PATR"/>
    <property type="match status" value="14"/>
</dbReference>
<dbReference type="Proteomes" id="UP000652760">
    <property type="component" value="Unassembled WGS sequence"/>
</dbReference>
<sequence length="4719" mass="454473">MKSMFTRAKGTAKTKAAGRKAEAAVTRPLLAFALEQRFMFDAAGAATADPAATNHATDPAVADHTADQAQHDALAAAAASAAAVGTTPATAPPAEVRAADPALNNGKREVAFIESNVADRQILMNGVTAGVEVVLLDSGQDGLSQMAQWAQTHTGYDAVHVISHGGEGRIYLGALTLDTATAEARGADLAALGSALTENGDLLLYGCDVATNAGQGFVAAIAAATRADVAASINETGAARLGGDWVLETAFGSIETAALYGAGEADGYDHVLGTTEVATETALNTAIANAADGDIIVLTADITLTGALTPVTKSITIQGNYHKIDGDSTVGWSAFSIDARTAGTTTLTVEKTEFVNTDGAVVAAANDQGAAISIILRDSIVHDSFINNNAGAIVIQDADPGDNTLSLTVERSIFYNNPFISVLINSSDHLARAGNSVSATIRDSLFYTNTASPITIHSNEDTGTSAYAVNLINNTIVNNTGGVTVEQNSSMSAIAPTVNIRNSIILGNSDSNGYDANTVGTITATTNSIINSNLSTVNFVDFAGNDFRLASTASNALNQGNSSYATGSTDVRGMDRIRQGTVDMGAYESSYTNAGVAGIGPASDLNGNAGGTNNTVSVANGAATNVTLFDSAATITQPDSELNLTGITVALTGIADSGSEKLALTTVQIAAARLNNITVTGNDSATLTLSGGASLANYQTVLRQILYSNVAGTPTAGNRTVTVTPTDDISGASPSTATLTIRPGNTAAPVLDATKSPVLTSQPLSTSTAVPTGAAGTPVSTLVNTTGVANFSDGDGDSPGMAITATDTTSGTWYYTTDGGTTWTAVGTVSNTSALLLAADADSRLFFKANSGYSGTLSSAITFRAWDRSTGTAGSKVTTATNGAATAFSTATDTASLTVTDDVAPTVSGVTSSTTDGTYGTGSTISIQVTFSEAVTVTGTPQLTLETGTTDRTISYVGGSGTNTLTFTYTVQAGDTSSDLNYQSTSALALNGGTIKDTTGNDATLTLPATGNGSSLGGAKAIVIDTAPAITSAIYDANTNTLVVTGTNITDGATIDVTKLTLTGEGGSTYTLTSNSSVTSAPSSNGFTITLGATDQTYVEGLLNKNSTSSQDSTTYNLAAAANWNSTQSAAADLTGNGITVSNTQKPTVSSVSYDATTGVLTVTGTNLVHQPGPGNDIDLSKLTVTGQGGTVTLSGAVEITSATSFTVTLTGTDKTNLNAKLDKNGGTSTGGTTYRITSADNWNGPVYGDISDSTGVGITVSGNNAAPVISDLNGDTKSWGGVGGTVFLDTFSGVTGIASVTDAENNAANWGGGSLTVQRATGGAWSADVFAFSTIYFVDTPTGATSGTLRYYTQATGDSFASYTNTNGVLTITLNSAATTAMVSNLFSGINYRNDTPAGDATIRFSLNDGHGATTTADVTVTTNFIYVTGTGDGGTVDVTDGVGLREAVAIAAGQTGTQTIVLGSALANGTISLGSDLAIGENVTIDADAASGLTITGSTITVASGTTLTLTNGASDTLTIASKITGSGGFAKTGAGTLTLSGGNDYSGATSVNANSGTLVVTGTLNGAAAGGVTIGSGSTLAGTGIINGGVTLLSGATLAPGIAGTNSGVGTLTINGGLTIQSGGILSVDLASSSSYDQVAVTGTVDVSSATLSVAGAYVPTKSAGGDSFAIVTNDGSDAVTGAFTSLASGTAITLNSGSVTISYAAGSNSNDIVLTGPVNQAPALGGTFTTAGTVDDNATATPFASVTVADADDSTGSFTVTITYTAANGTLSSAGGGLTGTAGSYTLTATTPGNLQTLLRALVFTPTANQVVPGGTVQTTFSLTAGDGTSSSSANTDTVITATSINDAPTALALSNSAVSIFEGTNGVVGTLSATDADTGQTLTYTLVAGMGATDNALFNISGTSLRANDAATLTGGQSYSVRVQVSDGTATYEQTFSISVTNDLVVDVTAIDGSAPVGSYAADKADGGGLDLQEAINLANNVSGNVTIRFAGTLGGTITLPGTLTVRSGVTLAMDSDTNNGSITITGNGFTLGNSFGVSVATGDTLTINSTLADDGTVASALTKSGAGTLVLGGTNNTATGGTGLNTVSVTAGTLRIGSDNNLGTGTVTLNGGTLNLNSLSGTVDNDLTLGASGGTVSLTNGTGATLSGTITGSGSLTKTGGPALTLSGSNSYSGGTTVSGTNGLSVTGSGNLGSGAVTLNSTLKITGANTTVTNAIAINDDAAIISNASAVTLSGVVSGSHAVEKQGGGTLTLGATNTHTGNWAISAGTLTASGGSAIGDSSSVTLSGSGAFRVSASETVGAVTGNSTSFTDVTIDTGIVLTATYGSDATMAGAIGGSGGFTKTGSGTLTLSGSNSYSGATTVGAGGLTINGSINANSAVSVGTGATLTVGAAALEIGSLAGAGTVAVASGKELTVGSSGASTEFSGSFSGAGDLIKMGSGTMTLSGTNSTNFSGTTAVREGTLSVAGDANLGSGTVTLNGGTLTVTGAGTIDNAVTLGTNDGTVDTAVAVTLSGVIGGSGNLTKTGAGTLTLSGSNSYSILTVSAGTVSIAADGNLGSGAVTLAAGSKLQVTGATTIDNAVALTGSAEVQTDAAVTISGNITGNTRTLTKSGSGTLTLSGTNNGSGSGVSGITVSAGTLAVGASTNLGQTTLTLDGGTLASTAVFSSGTGVTLGSGGGTIDVSAGSVTLSGTVSGVGGLSIASTNAGNVLGLSGTNSYTGGTTLGSGILQFGSDAAVGTGTLTVNGGKLRGSGSTARTIANNLVLGGTMTMSGSAALTFTGSVDLGGTARTVNNTITESLTLSGTVSNGSLTVANGGTGALVLGGTNSMTGITVSSGTLSIADAASLGTGTTTLSGGTLSITGATTIANAIAVSSGSTISNSAAATLSGVLSGAGALTKSGAGTLTLSGTNTHTGAVTVSTGTLAAAGGSAIGDTSAVTVAGNATLSLGSGTETIGSLAGAGNVVLSYRLTVGGDNTSTIFSGIISSTNASGLTKTGAGTLTLSGANTYTGSTTVSAGGLTLSGGSAIGDLTAVSVASDGTLTLSNDETIGSLAGAGTVALGANTLTTGVNNSSTTFSGTITGTTTGMLNLDGTGTLTLSGNNSTNFAGKMTVRDGGTLSVTGDANLGSGTVTLNGGTLTVTGAGTIDNDFDTGVNGATIDSAVAVTLSGAIGGSHGLTKSGTGTLTLSGTSTYAGSTTVSAGTLLVTGALGGTSGVSVASGATLGGTGSIFTSGSNQVTIADGATLAPGLAGTNNGIGTLTINGNLRLSGTLAAEIGGGGGVGGTDYDQVVVNGTVSLNGGPLTLSRVNGYTLTNGAAYRIIDNDGSDAIAGTSGTFGTFAEGTDMTSNGDIYTVSYVGGTGNDAVLTAVVNPTVSSVSATTADGSYKAGDTISITVTFNRAVTVTGTPTLALGTGRTATYSSGSGGTTLTFTYTVQAGDTSTDLDYASTTALVLNGGTIADSSSSLAALLTLAAPGAANSLGANKAIVIDTTAPGAPSAPDMTTGTDSGSSSTDNVTSNTTPTFTGTAEPNSTVTLYDTDGTTVLGTATTDGSGNYSVTPTTALTPGSHTLTVKARDAAGNVSSVSGALEVVIDTTTPTVTGVTSSTADGSYKAGSTISIQVNLSEAVTVTGTPTLALGLGNGRTATYSGGSGTGTLTFTYTVQAGDTSADLDYVSTTALALSGGTIADTAGHNAVLTLAAPGAATSLGANKAIVIDTTVPNEPGAPDMTAGSDTGSSNSDNVTSNTTPTFTGTAEPNSTVTLYDTNGTTVLGTGTTDGSGNYSVTVATPLAPGLHTLTVKAADAAGNVSIASSGLAVMIDTTAPNEPGAPDMTAGSDTGSSNSDNVTSNTTPTFTGIADSNSTVTLYDTDGTTVLGTATADGAGNYSITPAAPLAPGSHTLSVKATDAAGNVSTTSGRLAIVIDTTAPNEPSAPDMTAGSDTGSSNSDNVTSNTTPTFTGTAEPNSTVTLYDTNGTTVLGTATADGAGNYSITPAAPLAPGLHTLTVKATDAAGNASTVSGRLAVMIDTTAPDAPSAPDMTAGSDTGSSNSDNVTSNTTPTFTGTAEPNSIVTLYDTNGTTVLGTATADGAGNYSITPAAPLAPGSHTLTVKATDPAGNVSTSSGGLTVVVDTAAPTTPDAPTLSGASDTGSSSSDAITSNTTPTFTGTAEPNSTVTIILDGVAAGTTTADTDGRWSFTVTTPLADGTHGVRAMVTDTAGNAAQSGILTWTVDTRSPTVLASSGATLSAGGTVSVGAAVSLSDASALDRVTISLTDARSGDELVIGALPTGITATRTGNSIVLSGSASAADYQAAIRAISLRSSASDPSFDGTATSRSITVEARDAAGNAPAAATVTVTVARATTSPINTTNTPAITTPVTGSGNGPSLSGGSASGSSSNGPSSSGSSAPSLPSNGLPGGLGIGGFGPSLPGSGGSGSNGLTGSASSTDAGRSVTLGSVGGSSSSTDAGRSVTLGSVGGNSSSTDAGRSVTLNSVGGGSSSSFGSSGSGLGGNGLGGGLGAALGGSLGGGLGGNGLGGLGSGPGAGLGTGGTPGATNAGIGTGANTGTGTPGQTGTQGNGPNNGPNNGQGRGQGAGQEQGNAPGTVPGRGPATGQPGTQGQGQQDQGEQGQGEQQGQPPQNQDAPQDGGGIPAGGAGQPAERGADTRAEIMPASPGFARQVARAHGGPADAAGLLAALASHVLPDSRAA</sequence>
<dbReference type="InterPro" id="IPR002126">
    <property type="entry name" value="Cadherin-like_dom"/>
</dbReference>
<feature type="compositionally biased region" description="Low complexity" evidence="2">
    <location>
        <begin position="3512"/>
        <end position="3536"/>
    </location>
</feature>
<evidence type="ECO:0000313" key="4">
    <source>
        <dbReference type="EMBL" id="MBK1840759.1"/>
    </source>
</evidence>
<feature type="compositionally biased region" description="Gly residues" evidence="2">
    <location>
        <begin position="4597"/>
        <end position="4607"/>
    </location>
</feature>
<accession>A0ABS1FBF8</accession>
<dbReference type="EMBL" id="JAENHM010000069">
    <property type="protein sequence ID" value="MBK1840759.1"/>
    <property type="molecule type" value="Genomic_DNA"/>
</dbReference>
<organism evidence="4 5">
    <name type="scientific">Azospirillum endophyticum</name>
    <dbReference type="NCBI Taxonomy" id="2800326"/>
    <lineage>
        <taxon>Bacteria</taxon>
        <taxon>Pseudomonadati</taxon>
        <taxon>Pseudomonadota</taxon>
        <taxon>Alphaproteobacteria</taxon>
        <taxon>Rhodospirillales</taxon>
        <taxon>Azospirillaceae</taxon>
        <taxon>Azospirillum</taxon>
    </lineage>
</organism>
<dbReference type="InterPro" id="IPR013425">
    <property type="entry name" value="Autotrns_rpt"/>
</dbReference>
<feature type="region of interest" description="Disordered" evidence="2">
    <location>
        <begin position="3728"/>
        <end position="3771"/>
    </location>
</feature>
<evidence type="ECO:0000256" key="1">
    <source>
        <dbReference type="ARBA" id="ARBA00022729"/>
    </source>
</evidence>
<protein>
    <submittedName>
        <fullName evidence="4">DUF4347 domain-containing protein</fullName>
    </submittedName>
</protein>
<dbReference type="InterPro" id="IPR013783">
    <property type="entry name" value="Ig-like_fold"/>
</dbReference>
<feature type="region of interest" description="Disordered" evidence="2">
    <location>
        <begin position="4557"/>
        <end position="4697"/>
    </location>
</feature>
<proteinExistence type="predicted"/>
<dbReference type="NCBIfam" id="TIGR02601">
    <property type="entry name" value="autotrns_rpt"/>
    <property type="match status" value="9"/>
</dbReference>
<dbReference type="InterPro" id="IPR044016">
    <property type="entry name" value="Big_13"/>
</dbReference>
<feature type="domain" description="Cadherin" evidence="3">
    <location>
        <begin position="1873"/>
        <end position="1963"/>
    </location>
</feature>
<feature type="compositionally biased region" description="Low complexity" evidence="2">
    <location>
        <begin position="3739"/>
        <end position="3757"/>
    </location>
</feature>
<feature type="region of interest" description="Disordered" evidence="2">
    <location>
        <begin position="3831"/>
        <end position="3856"/>
    </location>
</feature>
<feature type="compositionally biased region" description="Low complexity" evidence="2">
    <location>
        <begin position="3947"/>
        <end position="3965"/>
    </location>
</feature>
<dbReference type="RefSeq" id="WP_200197485.1">
    <property type="nucleotide sequence ID" value="NZ_JAENHM010000069.1"/>
</dbReference>
<keyword evidence="1" id="KW-0732">Signal</keyword>
<dbReference type="Pfam" id="PF19077">
    <property type="entry name" value="Big_13"/>
    <property type="match status" value="6"/>
</dbReference>
<dbReference type="NCBIfam" id="NF033510">
    <property type="entry name" value="Ca_tandemer"/>
    <property type="match status" value="6"/>
</dbReference>
<feature type="compositionally biased region" description="Low complexity" evidence="2">
    <location>
        <begin position="4051"/>
        <end position="4069"/>
    </location>
</feature>
<feature type="compositionally biased region" description="Polar residues" evidence="2">
    <location>
        <begin position="3758"/>
        <end position="3771"/>
    </location>
</feature>
<dbReference type="Gene3D" id="2.60.40.60">
    <property type="entry name" value="Cadherins"/>
    <property type="match status" value="1"/>
</dbReference>
<keyword evidence="5" id="KW-1185">Reference proteome</keyword>
<feature type="compositionally biased region" description="Low complexity" evidence="2">
    <location>
        <begin position="4143"/>
        <end position="4170"/>
    </location>
</feature>
<feature type="compositionally biased region" description="Gly residues" evidence="2">
    <location>
        <begin position="4657"/>
        <end position="4667"/>
    </location>
</feature>
<dbReference type="InterPro" id="IPR011050">
    <property type="entry name" value="Pectin_lyase_fold/virulence"/>
</dbReference>
<evidence type="ECO:0000259" key="3">
    <source>
        <dbReference type="PROSITE" id="PS50268"/>
    </source>
</evidence>
<evidence type="ECO:0000313" key="5">
    <source>
        <dbReference type="Proteomes" id="UP000652760"/>
    </source>
</evidence>
<feature type="compositionally biased region" description="Polar residues" evidence="2">
    <location>
        <begin position="4171"/>
        <end position="4181"/>
    </location>
</feature>
<dbReference type="InterPro" id="IPR006626">
    <property type="entry name" value="PbH1"/>
</dbReference>
<feature type="compositionally biased region" description="Polar residues" evidence="2">
    <location>
        <begin position="3966"/>
        <end position="3977"/>
    </location>
</feature>
<feature type="compositionally biased region" description="Low complexity" evidence="2">
    <location>
        <begin position="4451"/>
        <end position="4476"/>
    </location>
</feature>
<feature type="region of interest" description="Disordered" evidence="2">
    <location>
        <begin position="3936"/>
        <end position="3977"/>
    </location>
</feature>
<dbReference type="SMART" id="SM00710">
    <property type="entry name" value="PbH1"/>
    <property type="match status" value="14"/>
</dbReference>
<feature type="region of interest" description="Disordered" evidence="2">
    <location>
        <begin position="3503"/>
        <end position="3543"/>
    </location>
</feature>
<gene>
    <name evidence="4" type="ORF">JHL17_25475</name>
</gene>
<name>A0ABS1FBF8_9PROT</name>
<reference evidence="5" key="1">
    <citation type="submission" date="2021-01" db="EMBL/GenBank/DDBJ databases">
        <title>Genome public.</title>
        <authorList>
            <person name="Liu C."/>
            <person name="Sun Q."/>
        </authorList>
    </citation>
    <scope>NUCLEOTIDE SEQUENCE [LARGE SCALE GENOMIC DNA]</scope>
    <source>
        <strain evidence="5">YIM B02556</strain>
    </source>
</reference>